<evidence type="ECO:0000259" key="1">
    <source>
        <dbReference type="PROSITE" id="PS50097"/>
    </source>
</evidence>
<dbReference type="CDD" id="cd00121">
    <property type="entry name" value="MATH"/>
    <property type="match status" value="1"/>
</dbReference>
<accession>A0AAV4QYS9</accession>
<dbReference type="GO" id="GO:0030163">
    <property type="term" value="P:protein catabolic process"/>
    <property type="evidence" value="ECO:0007669"/>
    <property type="project" value="UniProtKB-ARBA"/>
</dbReference>
<dbReference type="AlphaFoldDB" id="A0AAV4QYS9"/>
<feature type="domain" description="BTB" evidence="1">
    <location>
        <begin position="429"/>
        <end position="490"/>
    </location>
</feature>
<comment type="caution">
    <text evidence="2">The sequence shown here is derived from an EMBL/GenBank/DDBJ whole genome shotgun (WGS) entry which is preliminary data.</text>
</comment>
<dbReference type="InterPro" id="IPR011333">
    <property type="entry name" value="SKP1/BTB/POZ_sf"/>
</dbReference>
<dbReference type="PROSITE" id="PS50097">
    <property type="entry name" value="BTB"/>
    <property type="match status" value="2"/>
</dbReference>
<dbReference type="CDD" id="cd18186">
    <property type="entry name" value="BTB_POZ_ZBTB_KLHL-like"/>
    <property type="match status" value="1"/>
</dbReference>
<dbReference type="SMART" id="SM00225">
    <property type="entry name" value="BTB"/>
    <property type="match status" value="2"/>
</dbReference>
<reference evidence="2 3" key="1">
    <citation type="submission" date="2021-06" db="EMBL/GenBank/DDBJ databases">
        <title>Caerostris extrusa draft genome.</title>
        <authorList>
            <person name="Kono N."/>
            <person name="Arakawa K."/>
        </authorList>
    </citation>
    <scope>NUCLEOTIDE SEQUENCE [LARGE SCALE GENOMIC DNA]</scope>
</reference>
<name>A0AAV4QYS9_CAEEX</name>
<dbReference type="InterPro" id="IPR002083">
    <property type="entry name" value="MATH/TRAF_dom"/>
</dbReference>
<evidence type="ECO:0000313" key="2">
    <source>
        <dbReference type="EMBL" id="GIY12873.1"/>
    </source>
</evidence>
<keyword evidence="3" id="KW-1185">Reference proteome</keyword>
<dbReference type="Gene3D" id="2.60.210.10">
    <property type="entry name" value="Apoptosis, Tumor Necrosis Factor Receptor Associated Protein 2, Chain A"/>
    <property type="match status" value="1"/>
</dbReference>
<dbReference type="EMBL" id="BPLR01006861">
    <property type="protein sequence ID" value="GIY12873.1"/>
    <property type="molecule type" value="Genomic_DNA"/>
</dbReference>
<dbReference type="Proteomes" id="UP001054945">
    <property type="component" value="Unassembled WGS sequence"/>
</dbReference>
<dbReference type="Gene3D" id="3.30.710.10">
    <property type="entry name" value="Potassium Channel Kv1.1, Chain A"/>
    <property type="match status" value="2"/>
</dbReference>
<proteinExistence type="predicted"/>
<gene>
    <name evidence="2" type="ORF">CEXT_711441</name>
</gene>
<organism evidence="2 3">
    <name type="scientific">Caerostris extrusa</name>
    <name type="common">Bark spider</name>
    <name type="synonym">Caerostris bankana</name>
    <dbReference type="NCBI Taxonomy" id="172846"/>
    <lineage>
        <taxon>Eukaryota</taxon>
        <taxon>Metazoa</taxon>
        <taxon>Ecdysozoa</taxon>
        <taxon>Arthropoda</taxon>
        <taxon>Chelicerata</taxon>
        <taxon>Arachnida</taxon>
        <taxon>Araneae</taxon>
        <taxon>Araneomorphae</taxon>
        <taxon>Entelegynae</taxon>
        <taxon>Araneoidea</taxon>
        <taxon>Araneidae</taxon>
        <taxon>Caerostris</taxon>
    </lineage>
</organism>
<dbReference type="SUPFAM" id="SSF49599">
    <property type="entry name" value="TRAF domain-like"/>
    <property type="match status" value="1"/>
</dbReference>
<dbReference type="Pfam" id="PF00651">
    <property type="entry name" value="BTB"/>
    <property type="match status" value="2"/>
</dbReference>
<dbReference type="InterPro" id="IPR000210">
    <property type="entry name" value="BTB/POZ_dom"/>
</dbReference>
<feature type="domain" description="BTB" evidence="1">
    <location>
        <begin position="165"/>
        <end position="231"/>
    </location>
</feature>
<dbReference type="PANTHER" id="PTHR24413">
    <property type="entry name" value="SPECKLE-TYPE POZ PROTEIN"/>
    <property type="match status" value="1"/>
</dbReference>
<evidence type="ECO:0000313" key="3">
    <source>
        <dbReference type="Proteomes" id="UP001054945"/>
    </source>
</evidence>
<dbReference type="InterPro" id="IPR008974">
    <property type="entry name" value="TRAF-like"/>
</dbReference>
<dbReference type="SUPFAM" id="SSF54695">
    <property type="entry name" value="POZ domain"/>
    <property type="match status" value="2"/>
</dbReference>
<sequence>MPSFISKNFTLTWKITSFDLFASVRRGDFIESPVFTVHSLQNTDYDVRLCPSNLENPDFMSFAIRRRGGESKTVDSSMRIGVIAKDGSVRYQKVLESSMESSGELRVAEFVKISDMLSDDTPDNKLTIFCEMTPRTKFNTLQHIRNDTEKLSQDMLLLLRSEFRSDLALHCGKEIFYVHKFIIHCRWPHFCEIFDIQNFLEVDHVVVRDIDPSVFSVFVRFLYSGKITGTDLSIDLLTFLDENGFRDMKCFETPLSSMTIETDMNYEEKNITWNLDANREWKAQPKSFFRVVTLECVYTNQMVVRFLFEEDEWVKIALCPASFEQGRPIFVKGKICFIFKEITVKSANFSHLFDNGQEWVLPNVVKKRQVLNKQSHEGCVKIRFRISDGNHESRINSSCINSAEKYRVAKDLEKLSKDLAKAFDLKQFADSKLTIGNGDLSVHAALLAARSKVFKHSFSCNNRIQIPDVDPCVAEALVYYLYSGVLKDCDLRSAIPQLDLLARQYSISSLREMTEKILNIMAH</sequence>
<protein>
    <recommendedName>
        <fullName evidence="1">BTB domain-containing protein</fullName>
    </recommendedName>
</protein>